<feature type="domain" description="SET" evidence="8">
    <location>
        <begin position="91"/>
        <end position="217"/>
    </location>
</feature>
<dbReference type="GO" id="GO:0032259">
    <property type="term" value="P:methylation"/>
    <property type="evidence" value="ECO:0007669"/>
    <property type="project" value="UniProtKB-KW"/>
</dbReference>
<dbReference type="PROSITE" id="PS50280">
    <property type="entry name" value="SET"/>
    <property type="match status" value="1"/>
</dbReference>
<keyword evidence="3" id="KW-0489">Methyltransferase</keyword>
<keyword evidence="2" id="KW-0158">Chromosome</keyword>
<evidence type="ECO:0000256" key="1">
    <source>
        <dbReference type="ARBA" id="ARBA00004286"/>
    </source>
</evidence>
<evidence type="ECO:0000259" key="9">
    <source>
        <dbReference type="PROSITE" id="PS50867"/>
    </source>
</evidence>
<dbReference type="WBParaSite" id="PgB11_g079_t01">
    <property type="protein sequence ID" value="PgB11_g079_t01"/>
    <property type="gene ID" value="PgB11_g079"/>
</dbReference>
<evidence type="ECO:0000259" key="10">
    <source>
        <dbReference type="PROSITE" id="PS50868"/>
    </source>
</evidence>
<dbReference type="SMART" id="SM00317">
    <property type="entry name" value="SET"/>
    <property type="match status" value="1"/>
</dbReference>
<dbReference type="SUPFAM" id="SSF82199">
    <property type="entry name" value="SET domain"/>
    <property type="match status" value="1"/>
</dbReference>
<protein>
    <submittedName>
        <fullName evidence="12">Histone-lysine N-methyltransferase set-23</fullName>
    </submittedName>
</protein>
<dbReference type="GO" id="GO:0005634">
    <property type="term" value="C:nucleus"/>
    <property type="evidence" value="ECO:0007669"/>
    <property type="project" value="InterPro"/>
</dbReference>
<keyword evidence="6" id="KW-0479">Metal-binding</keyword>
<dbReference type="GO" id="GO:0042054">
    <property type="term" value="F:histone methyltransferase activity"/>
    <property type="evidence" value="ECO:0007669"/>
    <property type="project" value="InterPro"/>
</dbReference>
<dbReference type="PANTHER" id="PTHR46223">
    <property type="entry name" value="HISTONE-LYSINE N-METHYLTRANSFERASE SUV39H"/>
    <property type="match status" value="1"/>
</dbReference>
<feature type="domain" description="Post-SET" evidence="10">
    <location>
        <begin position="226"/>
        <end position="242"/>
    </location>
</feature>
<dbReference type="InterPro" id="IPR003616">
    <property type="entry name" value="Post-SET_dom"/>
</dbReference>
<dbReference type="InterPro" id="IPR007728">
    <property type="entry name" value="Pre-SET_dom"/>
</dbReference>
<dbReference type="InterPro" id="IPR046341">
    <property type="entry name" value="SET_dom_sf"/>
</dbReference>
<evidence type="ECO:0000256" key="5">
    <source>
        <dbReference type="ARBA" id="ARBA00022691"/>
    </source>
</evidence>
<dbReference type="AlphaFoldDB" id="A0A914ZPY7"/>
<dbReference type="InterPro" id="IPR001214">
    <property type="entry name" value="SET_dom"/>
</dbReference>
<evidence type="ECO:0000256" key="6">
    <source>
        <dbReference type="ARBA" id="ARBA00022723"/>
    </source>
</evidence>
<dbReference type="Proteomes" id="UP000887569">
    <property type="component" value="Unplaced"/>
</dbReference>
<evidence type="ECO:0000259" key="8">
    <source>
        <dbReference type="PROSITE" id="PS50280"/>
    </source>
</evidence>
<reference evidence="12" key="1">
    <citation type="submission" date="2022-11" db="UniProtKB">
        <authorList>
            <consortium name="WormBaseParasite"/>
        </authorList>
    </citation>
    <scope>IDENTIFICATION</scope>
</reference>
<keyword evidence="4" id="KW-0808">Transferase</keyword>
<dbReference type="InterPro" id="IPR050973">
    <property type="entry name" value="H3K9_Histone-Lys_N-MTase"/>
</dbReference>
<accession>A0A914ZPY7</accession>
<feature type="domain" description="Pre-SET" evidence="9">
    <location>
        <begin position="25"/>
        <end position="88"/>
    </location>
</feature>
<dbReference type="GO" id="GO:0005694">
    <property type="term" value="C:chromosome"/>
    <property type="evidence" value="ECO:0007669"/>
    <property type="project" value="UniProtKB-SubCell"/>
</dbReference>
<dbReference type="PROSITE" id="PS50868">
    <property type="entry name" value="POST_SET"/>
    <property type="match status" value="1"/>
</dbReference>
<evidence type="ECO:0000313" key="12">
    <source>
        <dbReference type="WBParaSite" id="PgB11_g079_t01"/>
    </source>
</evidence>
<evidence type="ECO:0000256" key="2">
    <source>
        <dbReference type="ARBA" id="ARBA00022454"/>
    </source>
</evidence>
<dbReference type="Pfam" id="PF00856">
    <property type="entry name" value="SET"/>
    <property type="match status" value="1"/>
</dbReference>
<dbReference type="PANTHER" id="PTHR46223:SF3">
    <property type="entry name" value="HISTONE-LYSINE N-METHYLTRANSFERASE SET-23"/>
    <property type="match status" value="1"/>
</dbReference>
<keyword evidence="7" id="KW-0862">Zinc</keyword>
<comment type="subcellular location">
    <subcellularLocation>
        <location evidence="1">Chromosome</location>
    </subcellularLocation>
</comment>
<evidence type="ECO:0000313" key="11">
    <source>
        <dbReference type="Proteomes" id="UP000887569"/>
    </source>
</evidence>
<sequence length="249" mass="27481">MDFEYLTHLVAGAGCRMDEFETRFKGCECIEACLASTNCPCLLYKKDTYIEGTYLIESALDVPAVECGDECACAFKEEACNNRCIQRPVTLPLEVFATQHKGNGLRCKERIEKGRFVIEYIGEVIGPEEVQRRASSSTNYVLTVKEYFGLGSAKDEGCSRITYIDPSRRGNLARFINHSCSPNLRLVAIRIGTPLVHVGLFAKKNINPFEELTYDYGKSLLAASSEGKPCYCASSNCRGFLPASATATS</sequence>
<evidence type="ECO:0000256" key="4">
    <source>
        <dbReference type="ARBA" id="ARBA00022679"/>
    </source>
</evidence>
<name>A0A914ZPY7_PARUN</name>
<dbReference type="GO" id="GO:0008270">
    <property type="term" value="F:zinc ion binding"/>
    <property type="evidence" value="ECO:0007669"/>
    <property type="project" value="InterPro"/>
</dbReference>
<evidence type="ECO:0000256" key="7">
    <source>
        <dbReference type="ARBA" id="ARBA00022833"/>
    </source>
</evidence>
<organism evidence="11 12">
    <name type="scientific">Parascaris univalens</name>
    <name type="common">Nematode worm</name>
    <dbReference type="NCBI Taxonomy" id="6257"/>
    <lineage>
        <taxon>Eukaryota</taxon>
        <taxon>Metazoa</taxon>
        <taxon>Ecdysozoa</taxon>
        <taxon>Nematoda</taxon>
        <taxon>Chromadorea</taxon>
        <taxon>Rhabditida</taxon>
        <taxon>Spirurina</taxon>
        <taxon>Ascaridomorpha</taxon>
        <taxon>Ascaridoidea</taxon>
        <taxon>Ascarididae</taxon>
        <taxon>Parascaris</taxon>
    </lineage>
</organism>
<keyword evidence="5" id="KW-0949">S-adenosyl-L-methionine</keyword>
<keyword evidence="11" id="KW-1185">Reference proteome</keyword>
<dbReference type="Gene3D" id="2.170.270.10">
    <property type="entry name" value="SET domain"/>
    <property type="match status" value="1"/>
</dbReference>
<evidence type="ECO:0000256" key="3">
    <source>
        <dbReference type="ARBA" id="ARBA00022603"/>
    </source>
</evidence>
<dbReference type="PROSITE" id="PS50867">
    <property type="entry name" value="PRE_SET"/>
    <property type="match status" value="1"/>
</dbReference>
<proteinExistence type="predicted"/>